<name>A0A518N0S6_9GAMM</name>
<evidence type="ECO:0000256" key="6">
    <source>
        <dbReference type="ARBA" id="ARBA00022842"/>
    </source>
</evidence>
<feature type="domain" description="PIN" evidence="8">
    <location>
        <begin position="2"/>
        <end position="121"/>
    </location>
</feature>
<dbReference type="GO" id="GO:0004518">
    <property type="term" value="F:nuclease activity"/>
    <property type="evidence" value="ECO:0007669"/>
    <property type="project" value="UniProtKB-KW"/>
</dbReference>
<dbReference type="RefSeq" id="WP_144889206.1">
    <property type="nucleotide sequence ID" value="NZ_CP042218.1"/>
</dbReference>
<organism evidence="9 10">
    <name type="scientific">Luteimonas granuli</name>
    <dbReference type="NCBI Taxonomy" id="1176533"/>
    <lineage>
        <taxon>Bacteria</taxon>
        <taxon>Pseudomonadati</taxon>
        <taxon>Pseudomonadota</taxon>
        <taxon>Gammaproteobacteria</taxon>
        <taxon>Lysobacterales</taxon>
        <taxon>Lysobacteraceae</taxon>
        <taxon>Luteimonas</taxon>
    </lineage>
</organism>
<dbReference type="InterPro" id="IPR029060">
    <property type="entry name" value="PIN-like_dom_sf"/>
</dbReference>
<accession>A0A518N0S6</accession>
<evidence type="ECO:0000313" key="10">
    <source>
        <dbReference type="Proteomes" id="UP000316584"/>
    </source>
</evidence>
<keyword evidence="10" id="KW-1185">Reference proteome</keyword>
<comment type="cofactor">
    <cofactor evidence="1">
        <name>Mg(2+)</name>
        <dbReference type="ChEBI" id="CHEBI:18420"/>
    </cofactor>
</comment>
<dbReference type="EMBL" id="CP042218">
    <property type="protein sequence ID" value="QDW65519.1"/>
    <property type="molecule type" value="Genomic_DNA"/>
</dbReference>
<dbReference type="GO" id="GO:0046872">
    <property type="term" value="F:metal ion binding"/>
    <property type="evidence" value="ECO:0007669"/>
    <property type="project" value="UniProtKB-KW"/>
</dbReference>
<dbReference type="Pfam" id="PF01850">
    <property type="entry name" value="PIN"/>
    <property type="match status" value="1"/>
</dbReference>
<evidence type="ECO:0000256" key="2">
    <source>
        <dbReference type="ARBA" id="ARBA00022649"/>
    </source>
</evidence>
<evidence type="ECO:0000259" key="8">
    <source>
        <dbReference type="Pfam" id="PF01850"/>
    </source>
</evidence>
<dbReference type="InterPro" id="IPR002716">
    <property type="entry name" value="PIN_dom"/>
</dbReference>
<evidence type="ECO:0000256" key="7">
    <source>
        <dbReference type="ARBA" id="ARBA00038093"/>
    </source>
</evidence>
<dbReference type="GO" id="GO:0016787">
    <property type="term" value="F:hydrolase activity"/>
    <property type="evidence" value="ECO:0007669"/>
    <property type="project" value="UniProtKB-KW"/>
</dbReference>
<evidence type="ECO:0000313" key="9">
    <source>
        <dbReference type="EMBL" id="QDW65519.1"/>
    </source>
</evidence>
<dbReference type="AlphaFoldDB" id="A0A518N0S6"/>
<dbReference type="KEGG" id="lug:FPZ22_00220"/>
<keyword evidence="4" id="KW-0479">Metal-binding</keyword>
<evidence type="ECO:0000256" key="5">
    <source>
        <dbReference type="ARBA" id="ARBA00022801"/>
    </source>
</evidence>
<sequence length="138" mass="14970">MIALDSSVLIDILIGDDAFAASSEACVGEALVHDDVVVCEAVVAEVQAMLDTSVSLMDVLAPLGIRYLPLGEAAAMRAGHMNRRFRTRGGRRERVVADFLVGAHALLQCNALITRDDAFFRDYFKGLKLIVPTTGKHR</sequence>
<proteinExistence type="inferred from homology"/>
<evidence type="ECO:0000256" key="4">
    <source>
        <dbReference type="ARBA" id="ARBA00022723"/>
    </source>
</evidence>
<dbReference type="Proteomes" id="UP000316584">
    <property type="component" value="Chromosome"/>
</dbReference>
<keyword evidence="2" id="KW-1277">Toxin-antitoxin system</keyword>
<keyword evidence="5" id="KW-0378">Hydrolase</keyword>
<gene>
    <name evidence="9" type="ORF">FPZ22_00220</name>
</gene>
<evidence type="ECO:0000256" key="3">
    <source>
        <dbReference type="ARBA" id="ARBA00022722"/>
    </source>
</evidence>
<dbReference type="PANTHER" id="PTHR33653">
    <property type="entry name" value="RIBONUCLEASE VAPC2"/>
    <property type="match status" value="1"/>
</dbReference>
<protein>
    <submittedName>
        <fullName evidence="9">Type II toxin-antitoxin system VapC family toxin</fullName>
    </submittedName>
</protein>
<dbReference type="InterPro" id="IPR050556">
    <property type="entry name" value="Type_II_TA_system_RNase"/>
</dbReference>
<keyword evidence="3" id="KW-0540">Nuclease</keyword>
<evidence type="ECO:0000256" key="1">
    <source>
        <dbReference type="ARBA" id="ARBA00001946"/>
    </source>
</evidence>
<dbReference type="Gene3D" id="3.40.50.1010">
    <property type="entry name" value="5'-nuclease"/>
    <property type="match status" value="1"/>
</dbReference>
<comment type="similarity">
    <text evidence="7">Belongs to the PINc/VapC protein family.</text>
</comment>
<reference evidence="9 10" key="1">
    <citation type="submission" date="2019-07" db="EMBL/GenBank/DDBJ databases">
        <title>Full genome sequence of Luteimonas sp. Gr-4.</title>
        <authorList>
            <person name="Im W.-T."/>
        </authorList>
    </citation>
    <scope>NUCLEOTIDE SEQUENCE [LARGE SCALE GENOMIC DNA]</scope>
    <source>
        <strain evidence="9 10">Gr-4</strain>
    </source>
</reference>
<dbReference type="SUPFAM" id="SSF88723">
    <property type="entry name" value="PIN domain-like"/>
    <property type="match status" value="1"/>
</dbReference>
<keyword evidence="6" id="KW-0460">Magnesium</keyword>
<dbReference type="OrthoDB" id="9800524at2"/>
<dbReference type="PANTHER" id="PTHR33653:SF1">
    <property type="entry name" value="RIBONUCLEASE VAPC2"/>
    <property type="match status" value="1"/>
</dbReference>